<keyword evidence="2" id="KW-1185">Reference proteome</keyword>
<gene>
    <name evidence="3" type="primary">LOC103521897</name>
</gene>
<dbReference type="AlphaFoldDB" id="A0A1S4EQE2"/>
<feature type="transmembrane region" description="Helical" evidence="1">
    <location>
        <begin position="6"/>
        <end position="26"/>
    </location>
</feature>
<dbReference type="GeneID" id="103521897"/>
<dbReference type="PANTHER" id="PTHR12246">
    <property type="entry name" value="PALMITOYLTRANSFERASE ZDHHC16"/>
    <property type="match status" value="1"/>
</dbReference>
<organism evidence="2 3">
    <name type="scientific">Diaphorina citri</name>
    <name type="common">Asian citrus psyllid</name>
    <dbReference type="NCBI Taxonomy" id="121845"/>
    <lineage>
        <taxon>Eukaryota</taxon>
        <taxon>Metazoa</taxon>
        <taxon>Ecdysozoa</taxon>
        <taxon>Arthropoda</taxon>
        <taxon>Hexapoda</taxon>
        <taxon>Insecta</taxon>
        <taxon>Pterygota</taxon>
        <taxon>Neoptera</taxon>
        <taxon>Paraneoptera</taxon>
        <taxon>Hemiptera</taxon>
        <taxon>Sternorrhyncha</taxon>
        <taxon>Psylloidea</taxon>
        <taxon>Psyllidae</taxon>
        <taxon>Diaphorininae</taxon>
        <taxon>Diaphorina</taxon>
    </lineage>
</organism>
<evidence type="ECO:0000256" key="1">
    <source>
        <dbReference type="SAM" id="Phobius"/>
    </source>
</evidence>
<dbReference type="Proteomes" id="UP000079169">
    <property type="component" value="Unplaced"/>
</dbReference>
<proteinExistence type="predicted"/>
<dbReference type="GO" id="GO:0016409">
    <property type="term" value="F:palmitoyltransferase activity"/>
    <property type="evidence" value="ECO:0007669"/>
    <property type="project" value="InterPro"/>
</dbReference>
<dbReference type="InterPro" id="IPR039859">
    <property type="entry name" value="PFA4/ZDH16/20/ERF2-like"/>
</dbReference>
<sequence>MSLIMTVFSIGLSVGVVIAVGMLFYFQVKAILKNQTNIEDWIVEKATKRKRQDKFVYPYNLGWKKNIHLVFGSSSISNGITWPVVEGCHQYSLTMEQLEQKNIKKAHSQPVLVVKNYNGRCLPLMFGLKVSWHTPCFDIARIKLQVNETVLVTRFRK</sequence>
<dbReference type="PaxDb" id="121845-A0A1S4EQE2"/>
<evidence type="ECO:0000313" key="2">
    <source>
        <dbReference type="Proteomes" id="UP000079169"/>
    </source>
</evidence>
<dbReference type="KEGG" id="dci:103521897"/>
<keyword evidence="1" id="KW-1133">Transmembrane helix</keyword>
<keyword evidence="1" id="KW-0472">Membrane</keyword>
<keyword evidence="1" id="KW-0812">Transmembrane</keyword>
<dbReference type="STRING" id="121845.A0A1S4EQE2"/>
<name>A0A1S4EQE2_DIACI</name>
<dbReference type="RefSeq" id="XP_017304398.1">
    <property type="nucleotide sequence ID" value="XM_017448909.2"/>
</dbReference>
<evidence type="ECO:0000313" key="3">
    <source>
        <dbReference type="RefSeq" id="XP_017304398.1"/>
    </source>
</evidence>
<reference evidence="3" key="1">
    <citation type="submission" date="2025-08" db="UniProtKB">
        <authorList>
            <consortium name="RefSeq"/>
        </authorList>
    </citation>
    <scope>IDENTIFICATION</scope>
</reference>
<protein>
    <submittedName>
        <fullName evidence="3">Palmitoyltransferase ZDHHC6-like</fullName>
    </submittedName>
</protein>
<accession>A0A1S4EQE2</accession>